<organism evidence="1 2">
    <name type="scientific">Cupriavidus pauculus</name>
    <dbReference type="NCBI Taxonomy" id="82633"/>
    <lineage>
        <taxon>Bacteria</taxon>
        <taxon>Pseudomonadati</taxon>
        <taxon>Pseudomonadota</taxon>
        <taxon>Betaproteobacteria</taxon>
        <taxon>Burkholderiales</taxon>
        <taxon>Burkholderiaceae</taxon>
        <taxon>Cupriavidus</taxon>
    </lineage>
</organism>
<dbReference type="RefSeq" id="WP_101684566.1">
    <property type="nucleotide sequence ID" value="NZ_PJRP01000017.1"/>
</dbReference>
<name>A0A2N5C5P5_9BURK</name>
<dbReference type="Proteomes" id="UP000234341">
    <property type="component" value="Unassembled WGS sequence"/>
</dbReference>
<dbReference type="AlphaFoldDB" id="A0A2N5C5P5"/>
<dbReference type="OrthoDB" id="7058480at2"/>
<gene>
    <name evidence="1" type="ORF">CYJ10_27335</name>
</gene>
<sequence>MKMIFGSRLDFAIEVMIEPDPTPPSGVYGRMRVWCKGVQFGDFSDPRCALFPAYLGFKELLQSLPELWLEDLSGLSDLQLADRVDMLLYGARGEQLIDDTRTVDECQRDRRIYGRFSFLTNWGEQFDRDAKSFIFRPPSRQVKILVRTSDVCEVMSLQTSLLDVTTAIQHFLEWFEDSAALLSEGTGHV</sequence>
<comment type="caution">
    <text evidence="1">The sequence shown here is derived from an EMBL/GenBank/DDBJ whole genome shotgun (WGS) entry which is preliminary data.</text>
</comment>
<dbReference type="EMBL" id="PJRP01000017">
    <property type="protein sequence ID" value="PLP97542.1"/>
    <property type="molecule type" value="Genomic_DNA"/>
</dbReference>
<protein>
    <submittedName>
        <fullName evidence="1">Uncharacterized protein</fullName>
    </submittedName>
</protein>
<evidence type="ECO:0000313" key="1">
    <source>
        <dbReference type="EMBL" id="PLP97542.1"/>
    </source>
</evidence>
<accession>A0A2N5C5P5</accession>
<reference evidence="1 2" key="1">
    <citation type="submission" date="2017-12" db="EMBL/GenBank/DDBJ databases">
        <title>Genome sequence of the active heterotrophic nitrifier-denitrifier, Cupriavidus pauculus UM1.</title>
        <authorList>
            <person name="Putonti C."/>
            <person name="Castignetti D."/>
        </authorList>
    </citation>
    <scope>NUCLEOTIDE SEQUENCE [LARGE SCALE GENOMIC DNA]</scope>
    <source>
        <strain evidence="1 2">UM1</strain>
    </source>
</reference>
<proteinExistence type="predicted"/>
<evidence type="ECO:0000313" key="2">
    <source>
        <dbReference type="Proteomes" id="UP000234341"/>
    </source>
</evidence>